<organism evidence="2 3">
    <name type="scientific">Mycolicibacterium aubagnense</name>
    <dbReference type="NCBI Taxonomy" id="319707"/>
    <lineage>
        <taxon>Bacteria</taxon>
        <taxon>Bacillati</taxon>
        <taxon>Actinomycetota</taxon>
        <taxon>Actinomycetes</taxon>
        <taxon>Mycobacteriales</taxon>
        <taxon>Mycobacteriaceae</taxon>
        <taxon>Mycolicibacterium</taxon>
    </lineage>
</organism>
<gene>
    <name evidence="2" type="ORF">MAUB_35350</name>
</gene>
<protein>
    <submittedName>
        <fullName evidence="2">Uncharacterized protein</fullName>
    </submittedName>
</protein>
<keyword evidence="1" id="KW-0732">Signal</keyword>
<accession>A0ABM7IFX7</accession>
<dbReference type="EMBL" id="AP022577">
    <property type="protein sequence ID" value="BBX85662.1"/>
    <property type="molecule type" value="Genomic_DNA"/>
</dbReference>
<feature type="signal peptide" evidence="1">
    <location>
        <begin position="1"/>
        <end position="28"/>
    </location>
</feature>
<name>A0ABM7IFX7_9MYCO</name>
<evidence type="ECO:0000313" key="3">
    <source>
        <dbReference type="Proteomes" id="UP000465609"/>
    </source>
</evidence>
<dbReference type="Proteomes" id="UP000465609">
    <property type="component" value="Chromosome"/>
</dbReference>
<proteinExistence type="predicted"/>
<sequence length="127" mass="13338">MKHAVVAAAMAGALVAALAWSPAPQAHAEGSCVPLDGSPMVVTRNPNTGIGKKLDIVRTYTYSDGMVNWTIHQDGGIKDNTGLGFGATINQIYIPELDSSGSVPGNPGDVVNIDSWHFHTHVTICDQ</sequence>
<evidence type="ECO:0000313" key="2">
    <source>
        <dbReference type="EMBL" id="BBX85662.1"/>
    </source>
</evidence>
<reference evidence="2 3" key="1">
    <citation type="journal article" date="2019" name="Emerg. Microbes Infect.">
        <title>Comprehensive subspecies identification of 175 nontuberculous mycobacteria species based on 7547 genomic profiles.</title>
        <authorList>
            <person name="Matsumoto Y."/>
            <person name="Kinjo T."/>
            <person name="Motooka D."/>
            <person name="Nabeya D."/>
            <person name="Jung N."/>
            <person name="Uechi K."/>
            <person name="Horii T."/>
            <person name="Iida T."/>
            <person name="Fujita J."/>
            <person name="Nakamura S."/>
        </authorList>
    </citation>
    <scope>NUCLEOTIDE SEQUENCE [LARGE SCALE GENOMIC DNA]</scope>
    <source>
        <strain evidence="2 3">JCM 15296</strain>
    </source>
</reference>
<evidence type="ECO:0000256" key="1">
    <source>
        <dbReference type="SAM" id="SignalP"/>
    </source>
</evidence>
<dbReference type="RefSeq" id="WP_138228088.1">
    <property type="nucleotide sequence ID" value="NZ_AP022577.1"/>
</dbReference>
<keyword evidence="3" id="KW-1185">Reference proteome</keyword>
<feature type="chain" id="PRO_5046883595" evidence="1">
    <location>
        <begin position="29"/>
        <end position="127"/>
    </location>
</feature>